<keyword evidence="3" id="KW-0472">Membrane</keyword>
<evidence type="ECO:0000256" key="2">
    <source>
        <dbReference type="ARBA" id="ARBA00022737"/>
    </source>
</evidence>
<dbReference type="SUPFAM" id="SSF52058">
    <property type="entry name" value="L domain-like"/>
    <property type="match status" value="1"/>
</dbReference>
<dbReference type="PANTHER" id="PTHR46652">
    <property type="entry name" value="LEUCINE-RICH REPEAT AND IQ DOMAIN-CONTAINING PROTEIN 1-RELATED"/>
    <property type="match status" value="1"/>
</dbReference>
<dbReference type="InterPro" id="IPR001611">
    <property type="entry name" value="Leu-rich_rpt"/>
</dbReference>
<dbReference type="InterPro" id="IPR032675">
    <property type="entry name" value="LRR_dom_sf"/>
</dbReference>
<keyword evidence="3" id="KW-0812">Transmembrane</keyword>
<reference evidence="4 5" key="1">
    <citation type="submission" date="2016-10" db="EMBL/GenBank/DDBJ databases">
        <authorList>
            <person name="de Groot N.N."/>
        </authorList>
    </citation>
    <scope>NUCLEOTIDE SEQUENCE [LARGE SCALE GENOMIC DNA]</scope>
    <source>
        <strain evidence="4 5">CGMCC 1.5012</strain>
    </source>
</reference>
<feature type="transmembrane region" description="Helical" evidence="3">
    <location>
        <begin position="9"/>
        <end position="28"/>
    </location>
</feature>
<evidence type="ECO:0000256" key="3">
    <source>
        <dbReference type="SAM" id="Phobius"/>
    </source>
</evidence>
<dbReference type="EMBL" id="FNID01000023">
    <property type="protein sequence ID" value="SDN56184.1"/>
    <property type="molecule type" value="Genomic_DNA"/>
</dbReference>
<evidence type="ECO:0000256" key="1">
    <source>
        <dbReference type="ARBA" id="ARBA00022614"/>
    </source>
</evidence>
<evidence type="ECO:0000313" key="4">
    <source>
        <dbReference type="EMBL" id="SDN56184.1"/>
    </source>
</evidence>
<dbReference type="OrthoDB" id="1814521at2"/>
<accession>A0A1H0CE50</accession>
<dbReference type="SMART" id="SM00365">
    <property type="entry name" value="LRR_SD22"/>
    <property type="match status" value="3"/>
</dbReference>
<keyword evidence="2" id="KW-0677">Repeat</keyword>
<name>A0A1H0CE50_9FIRM</name>
<keyword evidence="3" id="KW-1133">Transmembrane helix</keyword>
<dbReference type="InterPro" id="IPR050836">
    <property type="entry name" value="SDS22/Internalin_LRR"/>
</dbReference>
<protein>
    <submittedName>
        <fullName evidence="4">Uncharacterized protein</fullName>
    </submittedName>
</protein>
<keyword evidence="1" id="KW-0433">Leucine-rich repeat</keyword>
<dbReference type="Proteomes" id="UP000199182">
    <property type="component" value="Unassembled WGS sequence"/>
</dbReference>
<proteinExistence type="predicted"/>
<organism evidence="4 5">
    <name type="scientific">Acetanaerobacterium elongatum</name>
    <dbReference type="NCBI Taxonomy" id="258515"/>
    <lineage>
        <taxon>Bacteria</taxon>
        <taxon>Bacillati</taxon>
        <taxon>Bacillota</taxon>
        <taxon>Clostridia</taxon>
        <taxon>Eubacteriales</taxon>
        <taxon>Oscillospiraceae</taxon>
        <taxon>Acetanaerobacterium</taxon>
    </lineage>
</organism>
<sequence>MPKALKKTIIISGAIIMLVIAAFTIFFITREKITFQDAAFEASIKKALNKNDTIYNYDLYFIDSIIILSDEACLINREADMTITERGCLYNTDEITSYGEITSLEDIKYFPKLKKLTVINNMVTTLPDLMNSKIEYMNLAHNSIVDIKNIGQYKTLYSINLSYNMIKDISNVSLSQTITNLNLKANAIGDAQVLASVQDLKELNISYNYLNNVDFLSSLKGLSDLDISHNEIDNLSAIADLNKLSCLNISFNRIKAIEKLNCGSSLKYLNAMNNEISYINTTFEKLREGNLANNALKKDFDLAQFPSAEIIQLDFNQISNLINFPKERLHTLTISCNELRQVEFTCEMNSITNMDISGNPVDDISSVSQFCPKLVQLNISDTKVTDISTLKSSRELNTLVAFNLGADTSILKCAVIK</sequence>
<dbReference type="PROSITE" id="PS51450">
    <property type="entry name" value="LRR"/>
    <property type="match status" value="3"/>
</dbReference>
<dbReference type="STRING" id="258515.SAMN05192585_1235"/>
<evidence type="ECO:0000313" key="5">
    <source>
        <dbReference type="Proteomes" id="UP000199182"/>
    </source>
</evidence>
<keyword evidence="5" id="KW-1185">Reference proteome</keyword>
<dbReference type="Gene3D" id="3.80.10.10">
    <property type="entry name" value="Ribonuclease Inhibitor"/>
    <property type="match status" value="1"/>
</dbReference>
<dbReference type="RefSeq" id="WP_092641065.1">
    <property type="nucleotide sequence ID" value="NZ_FNID01000023.1"/>
</dbReference>
<dbReference type="AlphaFoldDB" id="A0A1H0CE50"/>
<dbReference type="PANTHER" id="PTHR46652:SF3">
    <property type="entry name" value="LEUCINE-RICH REPEAT-CONTAINING PROTEIN 9"/>
    <property type="match status" value="1"/>
</dbReference>
<gene>
    <name evidence="4" type="ORF">SAMN05192585_1235</name>
</gene>